<gene>
    <name evidence="2" type="ORF">SAMN02746098_02313</name>
</gene>
<dbReference type="EMBL" id="FQXJ01000007">
    <property type="protein sequence ID" value="SHI07768.1"/>
    <property type="molecule type" value="Genomic_DNA"/>
</dbReference>
<reference evidence="3" key="1">
    <citation type="submission" date="2016-11" db="EMBL/GenBank/DDBJ databases">
        <authorList>
            <person name="Varghese N."/>
            <person name="Submissions S."/>
        </authorList>
    </citation>
    <scope>NUCLEOTIDE SEQUENCE [LARGE SCALE GENOMIC DNA]</scope>
    <source>
        <strain evidence="3">DSM 15449</strain>
    </source>
</reference>
<proteinExistence type="predicted"/>
<keyword evidence="3" id="KW-1185">Reference proteome</keyword>
<protein>
    <submittedName>
        <fullName evidence="2">Uncharacterized protein</fullName>
    </submittedName>
</protein>
<organism evidence="2 3">
    <name type="scientific">Desulfosporosinus lacus DSM 15449</name>
    <dbReference type="NCBI Taxonomy" id="1121420"/>
    <lineage>
        <taxon>Bacteria</taxon>
        <taxon>Bacillati</taxon>
        <taxon>Bacillota</taxon>
        <taxon>Clostridia</taxon>
        <taxon>Eubacteriales</taxon>
        <taxon>Desulfitobacteriaceae</taxon>
        <taxon>Desulfosporosinus</taxon>
    </lineage>
</organism>
<evidence type="ECO:0000256" key="1">
    <source>
        <dbReference type="SAM" id="Phobius"/>
    </source>
</evidence>
<dbReference type="Proteomes" id="UP000183954">
    <property type="component" value="Unassembled WGS sequence"/>
</dbReference>
<evidence type="ECO:0000313" key="2">
    <source>
        <dbReference type="EMBL" id="SHI07768.1"/>
    </source>
</evidence>
<sequence>MSQRDSFKRGVNKNMKTILSKAYAVILATLFTLLASVAPVLAAADSAMSSNGVPVRIRVYIVAGLIAIIVILAITTTHKENN</sequence>
<dbReference type="AlphaFoldDB" id="A0A1M5Y7I0"/>
<evidence type="ECO:0000313" key="3">
    <source>
        <dbReference type="Proteomes" id="UP000183954"/>
    </source>
</evidence>
<name>A0A1M5Y7I0_9FIRM</name>
<accession>A0A1M5Y7I0</accession>
<keyword evidence="1" id="KW-0472">Membrane</keyword>
<keyword evidence="1" id="KW-1133">Transmembrane helix</keyword>
<feature type="transmembrane region" description="Helical" evidence="1">
    <location>
        <begin position="58"/>
        <end position="77"/>
    </location>
</feature>
<keyword evidence="1" id="KW-0812">Transmembrane</keyword>